<organism evidence="3 4">
    <name type="scientific">Sphingobacterium haloxyli</name>
    <dbReference type="NCBI Taxonomy" id="2100533"/>
    <lineage>
        <taxon>Bacteria</taxon>
        <taxon>Pseudomonadati</taxon>
        <taxon>Bacteroidota</taxon>
        <taxon>Sphingobacteriia</taxon>
        <taxon>Sphingobacteriales</taxon>
        <taxon>Sphingobacteriaceae</taxon>
        <taxon>Sphingobacterium</taxon>
    </lineage>
</organism>
<dbReference type="GO" id="GO:0000155">
    <property type="term" value="F:phosphorelay sensor kinase activity"/>
    <property type="evidence" value="ECO:0007669"/>
    <property type="project" value="InterPro"/>
</dbReference>
<evidence type="ECO:0000256" key="1">
    <source>
        <dbReference type="SAM" id="Phobius"/>
    </source>
</evidence>
<dbReference type="InterPro" id="IPR050640">
    <property type="entry name" value="Bact_2-comp_sensor_kinase"/>
</dbReference>
<keyword evidence="1" id="KW-1133">Transmembrane helix</keyword>
<keyword evidence="1" id="KW-0812">Transmembrane</keyword>
<feature type="transmembrane region" description="Helical" evidence="1">
    <location>
        <begin position="86"/>
        <end position="107"/>
    </location>
</feature>
<name>A0A2S9IWV5_9SPHI</name>
<comment type="caution">
    <text evidence="3">The sequence shown here is derived from an EMBL/GenBank/DDBJ whole genome shotgun (WGS) entry which is preliminary data.</text>
</comment>
<evidence type="ECO:0000259" key="2">
    <source>
        <dbReference type="Pfam" id="PF06580"/>
    </source>
</evidence>
<dbReference type="AlphaFoldDB" id="A0A2S9IWV5"/>
<dbReference type="OrthoDB" id="9809908at2"/>
<dbReference type="Pfam" id="PF06580">
    <property type="entry name" value="His_kinase"/>
    <property type="match status" value="1"/>
</dbReference>
<dbReference type="Proteomes" id="UP000239711">
    <property type="component" value="Unassembled WGS sequence"/>
</dbReference>
<reference evidence="3 4" key="1">
    <citation type="submission" date="2018-02" db="EMBL/GenBank/DDBJ databases">
        <title>The draft genome of Sphingobacterium sp. 5JN-11.</title>
        <authorList>
            <person name="Liu L."/>
            <person name="Li L."/>
            <person name="Liang L."/>
            <person name="Zhang X."/>
            <person name="Wang T."/>
        </authorList>
    </citation>
    <scope>NUCLEOTIDE SEQUENCE [LARGE SCALE GENOMIC DNA]</scope>
    <source>
        <strain evidence="3 4">5JN-11</strain>
    </source>
</reference>
<dbReference type="EMBL" id="PVBQ01000023">
    <property type="protein sequence ID" value="PRD45002.1"/>
    <property type="molecule type" value="Genomic_DNA"/>
</dbReference>
<proteinExistence type="predicted"/>
<evidence type="ECO:0000313" key="3">
    <source>
        <dbReference type="EMBL" id="PRD45002.1"/>
    </source>
</evidence>
<protein>
    <recommendedName>
        <fullName evidence="2">Signal transduction histidine kinase internal region domain-containing protein</fullName>
    </recommendedName>
</protein>
<gene>
    <name evidence="3" type="ORF">C5745_18720</name>
</gene>
<sequence length="345" mass="40402">MSERKEDSFLPLFLFDPRCRIQRHLLLILVGAIITFNQVFVAYQDSQYILGNRIYLICFSSYVLYLMGMYFNYFYLTPKLLLKNKYIAYIIILSMTVLSLPTLSIFIEYWVRQHLGLPHRISSYTSPLILVDNLATSMVAIICFCGISVVLLFRHWTGGISYINRLEEEHIRSELDKLKGQIAPAFLSRVLKDASAAIGIDSKKSTDMLMQMGQLLRYQLYDCDREKILLQSELNFLAKYLELERLSRPDIRFHLRTEGDINRVFISPMLCITLTQYAMEDSKFLDLHIYVENNILFFRCKSDGTKKYSNDSFPLIKRNLELKYPEKHNLVRSKGHIELTIDFSE</sequence>
<keyword evidence="1" id="KW-0472">Membrane</keyword>
<dbReference type="PANTHER" id="PTHR34220:SF7">
    <property type="entry name" value="SENSOR HISTIDINE KINASE YPDA"/>
    <property type="match status" value="1"/>
</dbReference>
<dbReference type="InterPro" id="IPR010559">
    <property type="entry name" value="Sig_transdc_His_kin_internal"/>
</dbReference>
<evidence type="ECO:0000313" key="4">
    <source>
        <dbReference type="Proteomes" id="UP000239711"/>
    </source>
</evidence>
<feature type="transmembrane region" description="Helical" evidence="1">
    <location>
        <begin position="21"/>
        <end position="42"/>
    </location>
</feature>
<dbReference type="GO" id="GO:0016020">
    <property type="term" value="C:membrane"/>
    <property type="evidence" value="ECO:0007669"/>
    <property type="project" value="InterPro"/>
</dbReference>
<dbReference type="PANTHER" id="PTHR34220">
    <property type="entry name" value="SENSOR HISTIDINE KINASE YPDA"/>
    <property type="match status" value="1"/>
</dbReference>
<feature type="transmembrane region" description="Helical" evidence="1">
    <location>
        <begin position="127"/>
        <end position="153"/>
    </location>
</feature>
<accession>A0A2S9IWV5</accession>
<keyword evidence="4" id="KW-1185">Reference proteome</keyword>
<feature type="domain" description="Signal transduction histidine kinase internal region" evidence="2">
    <location>
        <begin position="174"/>
        <end position="247"/>
    </location>
</feature>
<dbReference type="RefSeq" id="WP_105718547.1">
    <property type="nucleotide sequence ID" value="NZ_PVBQ01000023.1"/>
</dbReference>
<feature type="transmembrane region" description="Helical" evidence="1">
    <location>
        <begin position="54"/>
        <end position="74"/>
    </location>
</feature>